<feature type="transmembrane region" description="Helical" evidence="1">
    <location>
        <begin position="58"/>
        <end position="75"/>
    </location>
</feature>
<dbReference type="AlphaFoldDB" id="A0A8H6IFE2"/>
<sequence length="296" mass="32686">MAGSGVAKSPPMKMNIVRGTPSQLTAFLVLNIWTSHAGLPFLLAVVLLAKGVKRHPTFANLCIAFMIIGLVYGSATSGPEPPPVLCLLQASLLYGMPTFFHARLAGCGSPITASHTTTKTMFYGCGRTHYRWDWGWTTRTRLTKSTLLLLLGGKFATVGLPLQNRAARFLSRIEIIAWSIFILVRHRILVKPKGNQPPVNLDLSLPIRIMIFGLYLILAMSLSFLSVSSPSSPVPDLAIATAGSVVILIFGTQRDILRALCFWKRNRRRVIHIEPDIVTPDLRTAFDEVKKQAERR</sequence>
<reference evidence="2 3" key="1">
    <citation type="submission" date="2020-07" db="EMBL/GenBank/DDBJ databases">
        <title>Comparative genomics of pyrophilous fungi reveals a link between fire events and developmental genes.</title>
        <authorList>
            <consortium name="DOE Joint Genome Institute"/>
            <person name="Steindorff A.S."/>
            <person name="Carver A."/>
            <person name="Calhoun S."/>
            <person name="Stillman K."/>
            <person name="Liu H."/>
            <person name="Lipzen A."/>
            <person name="Pangilinan J."/>
            <person name="Labutti K."/>
            <person name="Bruns T.D."/>
            <person name="Grigoriev I.V."/>
        </authorList>
    </citation>
    <scope>NUCLEOTIDE SEQUENCE [LARGE SCALE GENOMIC DNA]</scope>
    <source>
        <strain evidence="2 3">CBS 144469</strain>
    </source>
</reference>
<keyword evidence="1" id="KW-1133">Transmembrane helix</keyword>
<name>A0A8H6IFE2_9AGAR</name>
<dbReference type="EMBL" id="JACGCI010000007">
    <property type="protein sequence ID" value="KAF6762826.1"/>
    <property type="molecule type" value="Genomic_DNA"/>
</dbReference>
<keyword evidence="3" id="KW-1185">Reference proteome</keyword>
<comment type="caution">
    <text evidence="2">The sequence shown here is derived from an EMBL/GenBank/DDBJ whole genome shotgun (WGS) entry which is preliminary data.</text>
</comment>
<feature type="transmembrane region" description="Helical" evidence="1">
    <location>
        <begin position="205"/>
        <end position="225"/>
    </location>
</feature>
<keyword evidence="1" id="KW-0812">Transmembrane</keyword>
<evidence type="ECO:0000256" key="1">
    <source>
        <dbReference type="SAM" id="Phobius"/>
    </source>
</evidence>
<gene>
    <name evidence="2" type="ORF">DFP72DRAFT_841902</name>
</gene>
<feature type="transmembrane region" description="Helical" evidence="1">
    <location>
        <begin position="24"/>
        <end position="49"/>
    </location>
</feature>
<protein>
    <submittedName>
        <fullName evidence="2">Uncharacterized protein</fullName>
    </submittedName>
</protein>
<evidence type="ECO:0000313" key="3">
    <source>
        <dbReference type="Proteomes" id="UP000521943"/>
    </source>
</evidence>
<keyword evidence="1" id="KW-0472">Membrane</keyword>
<dbReference type="OrthoDB" id="3222065at2759"/>
<feature type="transmembrane region" description="Helical" evidence="1">
    <location>
        <begin position="237"/>
        <end position="257"/>
    </location>
</feature>
<dbReference type="Proteomes" id="UP000521943">
    <property type="component" value="Unassembled WGS sequence"/>
</dbReference>
<proteinExistence type="predicted"/>
<organism evidence="2 3">
    <name type="scientific">Ephemerocybe angulata</name>
    <dbReference type="NCBI Taxonomy" id="980116"/>
    <lineage>
        <taxon>Eukaryota</taxon>
        <taxon>Fungi</taxon>
        <taxon>Dikarya</taxon>
        <taxon>Basidiomycota</taxon>
        <taxon>Agaricomycotina</taxon>
        <taxon>Agaricomycetes</taxon>
        <taxon>Agaricomycetidae</taxon>
        <taxon>Agaricales</taxon>
        <taxon>Agaricineae</taxon>
        <taxon>Psathyrellaceae</taxon>
        <taxon>Ephemerocybe</taxon>
    </lineage>
</organism>
<accession>A0A8H6IFE2</accession>
<evidence type="ECO:0000313" key="2">
    <source>
        <dbReference type="EMBL" id="KAF6762826.1"/>
    </source>
</evidence>